<evidence type="ECO:0000313" key="2">
    <source>
        <dbReference type="Proteomes" id="UP000801492"/>
    </source>
</evidence>
<dbReference type="AlphaFoldDB" id="A0A8K0G4A9"/>
<gene>
    <name evidence="1" type="ORF">ILUMI_20714</name>
</gene>
<proteinExistence type="predicted"/>
<name>A0A8K0G4A9_IGNLU</name>
<keyword evidence="2" id="KW-1185">Reference proteome</keyword>
<organism evidence="1 2">
    <name type="scientific">Ignelater luminosus</name>
    <name type="common">Cucubano</name>
    <name type="synonym">Pyrophorus luminosus</name>
    <dbReference type="NCBI Taxonomy" id="2038154"/>
    <lineage>
        <taxon>Eukaryota</taxon>
        <taxon>Metazoa</taxon>
        <taxon>Ecdysozoa</taxon>
        <taxon>Arthropoda</taxon>
        <taxon>Hexapoda</taxon>
        <taxon>Insecta</taxon>
        <taxon>Pterygota</taxon>
        <taxon>Neoptera</taxon>
        <taxon>Endopterygota</taxon>
        <taxon>Coleoptera</taxon>
        <taxon>Polyphaga</taxon>
        <taxon>Elateriformia</taxon>
        <taxon>Elateroidea</taxon>
        <taxon>Elateridae</taxon>
        <taxon>Agrypninae</taxon>
        <taxon>Pyrophorini</taxon>
        <taxon>Ignelater</taxon>
    </lineage>
</organism>
<dbReference type="GO" id="GO:0003676">
    <property type="term" value="F:nucleic acid binding"/>
    <property type="evidence" value="ECO:0007669"/>
    <property type="project" value="InterPro"/>
</dbReference>
<dbReference type="Proteomes" id="UP000801492">
    <property type="component" value="Unassembled WGS sequence"/>
</dbReference>
<accession>A0A8K0G4A9</accession>
<evidence type="ECO:0008006" key="3">
    <source>
        <dbReference type="Google" id="ProtNLM"/>
    </source>
</evidence>
<reference evidence="1" key="1">
    <citation type="submission" date="2019-08" db="EMBL/GenBank/DDBJ databases">
        <title>The genome of the North American firefly Photinus pyralis.</title>
        <authorList>
            <consortium name="Photinus pyralis genome working group"/>
            <person name="Fallon T.R."/>
            <person name="Sander Lower S.E."/>
            <person name="Weng J.-K."/>
        </authorList>
    </citation>
    <scope>NUCLEOTIDE SEQUENCE</scope>
    <source>
        <strain evidence="1">TRF0915ILg1</strain>
        <tissue evidence="1">Whole body</tissue>
    </source>
</reference>
<sequence>MTQQKRLKRSWKMYMRLKNGEWKNVITSDEAWFYLRTCRGKREVQYISREQKRCGAAVFESVAHPQGIMVWVGLSANGPTKSIVIEPKAKICSSYYVNKVLKPFLRNARRLYPSNDYIFHQDSAPAHRAKATFLFLKEQYVSFIDHRLQTAHPAIISYEVT</sequence>
<dbReference type="OrthoDB" id="25402at2759"/>
<protein>
    <recommendedName>
        <fullName evidence="3">Transposase</fullName>
    </recommendedName>
</protein>
<evidence type="ECO:0000313" key="1">
    <source>
        <dbReference type="EMBL" id="KAF2885434.1"/>
    </source>
</evidence>
<dbReference type="InterPro" id="IPR036397">
    <property type="entry name" value="RNaseH_sf"/>
</dbReference>
<dbReference type="EMBL" id="VTPC01089954">
    <property type="protein sequence ID" value="KAF2885434.1"/>
    <property type="molecule type" value="Genomic_DNA"/>
</dbReference>
<dbReference type="Gene3D" id="3.30.420.10">
    <property type="entry name" value="Ribonuclease H-like superfamily/Ribonuclease H"/>
    <property type="match status" value="1"/>
</dbReference>
<comment type="caution">
    <text evidence="1">The sequence shown here is derived from an EMBL/GenBank/DDBJ whole genome shotgun (WGS) entry which is preliminary data.</text>
</comment>